<dbReference type="InterPro" id="IPR052922">
    <property type="entry name" value="Cytidylate_Kinase-2"/>
</dbReference>
<dbReference type="GO" id="GO:0005524">
    <property type="term" value="F:ATP binding"/>
    <property type="evidence" value="ECO:0007669"/>
    <property type="project" value="InterPro"/>
</dbReference>
<organism evidence="2 3">
    <name type="scientific">Acinetobacter pittii</name>
    <name type="common">Acinetobacter genomosp. 3</name>
    <dbReference type="NCBI Taxonomy" id="48296"/>
    <lineage>
        <taxon>Bacteria</taxon>
        <taxon>Pseudomonadati</taxon>
        <taxon>Pseudomonadota</taxon>
        <taxon>Gammaproteobacteria</taxon>
        <taxon>Moraxellales</taxon>
        <taxon>Moraxellaceae</taxon>
        <taxon>Acinetobacter</taxon>
        <taxon>Acinetobacter calcoaceticus/baumannii complex</taxon>
    </lineage>
</organism>
<dbReference type="SUPFAM" id="SSF52540">
    <property type="entry name" value="P-loop containing nucleoside triphosphate hydrolases"/>
    <property type="match status" value="1"/>
</dbReference>
<dbReference type="RefSeq" id="WP_063098454.1">
    <property type="nucleotide sequence ID" value="NZ_CP015145.1"/>
</dbReference>
<evidence type="ECO:0000313" key="3">
    <source>
        <dbReference type="Proteomes" id="UP000076152"/>
    </source>
</evidence>
<dbReference type="Proteomes" id="UP000076152">
    <property type="component" value="Chromosome"/>
</dbReference>
<sequence length="181" mass="20719">MKICIVGPSGAGKTTITKKLADELKISTYGFDEIYWNISGTEFVKNSEETISQGIKEIILQDSWIVEGAYDKRLLPLLLECSLILKMEVPFYLRTIRLLQRYLKSVATGKRPKETLKNTLELIWFSHSFDKRLEKFLSSNTQLSKKTIPFNNFSKAINAIQTGFKNNLPNSLIHDERTKKG</sequence>
<dbReference type="PANTHER" id="PTHR37816">
    <property type="entry name" value="YALI0E33011P"/>
    <property type="match status" value="1"/>
</dbReference>
<protein>
    <submittedName>
        <fullName evidence="2">Topology modulation protein</fullName>
    </submittedName>
</protein>
<dbReference type="InterPro" id="IPR027417">
    <property type="entry name" value="P-loop_NTPase"/>
</dbReference>
<proteinExistence type="predicted"/>
<dbReference type="GO" id="GO:0016887">
    <property type="term" value="F:ATP hydrolysis activity"/>
    <property type="evidence" value="ECO:0007669"/>
    <property type="project" value="InterPro"/>
</dbReference>
<evidence type="ECO:0000259" key="1">
    <source>
        <dbReference type="Pfam" id="PF00004"/>
    </source>
</evidence>
<gene>
    <name evidence="2" type="ORF">IEC338SC_1692</name>
</gene>
<dbReference type="AlphaFoldDB" id="A0AB33BFL3"/>
<name>A0AB33BFL3_ACIPI</name>
<dbReference type="Pfam" id="PF00004">
    <property type="entry name" value="AAA"/>
    <property type="match status" value="1"/>
</dbReference>
<reference evidence="2 3" key="1">
    <citation type="submission" date="2016-04" db="EMBL/GenBank/DDBJ databases">
        <title>Complete genome sequencing of OXA-72 bearing Acinetobacter pittii strain IEC338SC.</title>
        <authorList>
            <person name="Brasiliense D.M."/>
            <person name="Lima K.V."/>
            <person name="Souza C.O."/>
            <person name="Dutra L.G."/>
            <person name="Mamizuka E.M."/>
            <person name="Perez-Chaparro P.J."/>
            <person name="McCulloch J.A."/>
        </authorList>
    </citation>
    <scope>NUCLEOTIDE SEQUENCE [LARGE SCALE GENOMIC DNA]</scope>
    <source>
        <strain evidence="2 3">IEC338SC</strain>
    </source>
</reference>
<feature type="domain" description="ATPase AAA-type core" evidence="1">
    <location>
        <begin position="3"/>
        <end position="57"/>
    </location>
</feature>
<dbReference type="EMBL" id="CP015145">
    <property type="protein sequence ID" value="AMX18830.1"/>
    <property type="molecule type" value="Genomic_DNA"/>
</dbReference>
<dbReference type="PANTHER" id="PTHR37816:SF2">
    <property type="entry name" value="DNA TOPOLOGY MODULATION PROTEIN FLAR-RELATED PROTEIN"/>
    <property type="match status" value="1"/>
</dbReference>
<accession>A0AB33BFL3</accession>
<evidence type="ECO:0000313" key="2">
    <source>
        <dbReference type="EMBL" id="AMX18830.1"/>
    </source>
</evidence>
<dbReference type="InterPro" id="IPR003959">
    <property type="entry name" value="ATPase_AAA_core"/>
</dbReference>
<dbReference type="Gene3D" id="3.40.50.300">
    <property type="entry name" value="P-loop containing nucleotide triphosphate hydrolases"/>
    <property type="match status" value="1"/>
</dbReference>